<dbReference type="CDD" id="cd16841">
    <property type="entry name" value="RraA_family"/>
    <property type="match status" value="1"/>
</dbReference>
<dbReference type="AlphaFoldDB" id="A0A0R3MAC2"/>
<dbReference type="InterPro" id="IPR036704">
    <property type="entry name" value="RraA/RraA-like_sf"/>
</dbReference>
<evidence type="ECO:0000256" key="1">
    <source>
        <dbReference type="ARBA" id="ARBA00001968"/>
    </source>
</evidence>
<dbReference type="PANTHER" id="PTHR33254:SF4">
    <property type="entry name" value="4-HYDROXY-4-METHYL-2-OXOGLUTARATE ALDOLASE 3-RELATED"/>
    <property type="match status" value="1"/>
</dbReference>
<sequence length="225" mass="23298">MQEVDKDRDLLARCAAIAVSTWSDALDELGVKGVVQGIKHRSGQGRMSGFAVPAKHVAGTLGEFDKSKFGVGQLVAAATPGTVLMIDVNGAAISTLGGLAALSVKAQGASGVVIDGGCRDLDEIRATGLWLASRWVTPTTGKGRLNLQRLGQAVSIGGVSVGPSDLVVGDETGVVVVPRSRLKEALEIATRITDLDERVEKLIRAGKPFAIAAAMEGYLPAEEAK</sequence>
<comment type="cofactor">
    <cofactor evidence="5">
        <name>Mg(2+)</name>
        <dbReference type="ChEBI" id="CHEBI:18420"/>
    </cofactor>
</comment>
<dbReference type="Gene3D" id="3.50.30.40">
    <property type="entry name" value="Ribonuclease E inhibitor RraA/RraA-like"/>
    <property type="match status" value="1"/>
</dbReference>
<dbReference type="SUPFAM" id="SSF89562">
    <property type="entry name" value="RraA-like"/>
    <property type="match status" value="1"/>
</dbReference>
<name>A0A0R3MAC2_9BRAD</name>
<protein>
    <recommendedName>
        <fullName evidence="2">Putative 4-hydroxy-4-methyl-2-oxoglutarate aldolase</fullName>
    </recommendedName>
    <alternativeName>
        <fullName evidence="3">Regulator of ribonuclease activity homolog</fullName>
    </alternativeName>
    <alternativeName>
        <fullName evidence="4">RraA-like protein</fullName>
    </alternativeName>
</protein>
<evidence type="ECO:0000313" key="6">
    <source>
        <dbReference type="EMBL" id="KRR15055.1"/>
    </source>
</evidence>
<dbReference type="GO" id="GO:0046872">
    <property type="term" value="F:metal ion binding"/>
    <property type="evidence" value="ECO:0007669"/>
    <property type="project" value="UniProtKB-KW"/>
</dbReference>
<dbReference type="RefSeq" id="WP_057848192.1">
    <property type="nucleotide sequence ID" value="NZ_LLYA01000227.1"/>
</dbReference>
<keyword evidence="7" id="KW-1185">Reference proteome</keyword>
<comment type="cofactor">
    <cofactor evidence="1">
        <name>a divalent metal cation</name>
        <dbReference type="ChEBI" id="CHEBI:60240"/>
    </cofactor>
</comment>
<accession>A0A0R3MAC2</accession>
<evidence type="ECO:0000313" key="7">
    <source>
        <dbReference type="Proteomes" id="UP000052023"/>
    </source>
</evidence>
<dbReference type="EMBL" id="LLYA01000227">
    <property type="protein sequence ID" value="KRR15055.1"/>
    <property type="molecule type" value="Genomic_DNA"/>
</dbReference>
<organism evidence="6 7">
    <name type="scientific">Bradyrhizobium retamae</name>
    <dbReference type="NCBI Taxonomy" id="1300035"/>
    <lineage>
        <taxon>Bacteria</taxon>
        <taxon>Pseudomonadati</taxon>
        <taxon>Pseudomonadota</taxon>
        <taxon>Alphaproteobacteria</taxon>
        <taxon>Hyphomicrobiales</taxon>
        <taxon>Nitrobacteraceae</taxon>
        <taxon>Bradyrhizobium</taxon>
    </lineage>
</organism>
<dbReference type="OrthoDB" id="9812532at2"/>
<dbReference type="Pfam" id="PF03737">
    <property type="entry name" value="RraA-like"/>
    <property type="match status" value="1"/>
</dbReference>
<keyword evidence="6" id="KW-0808">Transferase</keyword>
<proteinExistence type="predicted"/>
<keyword evidence="6" id="KW-0489">Methyltransferase</keyword>
<keyword evidence="5" id="KW-0460">Magnesium</keyword>
<feature type="binding site" evidence="5">
    <location>
        <begin position="97"/>
        <end position="100"/>
    </location>
    <ligand>
        <name>substrate</name>
    </ligand>
</feature>
<evidence type="ECO:0000256" key="4">
    <source>
        <dbReference type="ARBA" id="ARBA00030169"/>
    </source>
</evidence>
<gene>
    <name evidence="6" type="ORF">CQ13_37370</name>
</gene>
<dbReference type="GO" id="GO:0032259">
    <property type="term" value="P:methylation"/>
    <property type="evidence" value="ECO:0007669"/>
    <property type="project" value="UniProtKB-KW"/>
</dbReference>
<dbReference type="GO" id="GO:0008168">
    <property type="term" value="F:methyltransferase activity"/>
    <property type="evidence" value="ECO:0007669"/>
    <property type="project" value="UniProtKB-KW"/>
</dbReference>
<evidence type="ECO:0000256" key="2">
    <source>
        <dbReference type="ARBA" id="ARBA00016549"/>
    </source>
</evidence>
<feature type="binding site" evidence="5">
    <location>
        <position position="119"/>
    </location>
    <ligand>
        <name>substrate</name>
    </ligand>
</feature>
<feature type="binding site" evidence="5">
    <location>
        <position position="120"/>
    </location>
    <ligand>
        <name>Mg(2+)</name>
        <dbReference type="ChEBI" id="CHEBI:18420"/>
    </ligand>
</feature>
<dbReference type="InterPro" id="IPR005493">
    <property type="entry name" value="RraA/RraA-like"/>
</dbReference>
<evidence type="ECO:0000256" key="5">
    <source>
        <dbReference type="PIRSR" id="PIRSR605493-1"/>
    </source>
</evidence>
<dbReference type="Proteomes" id="UP000052023">
    <property type="component" value="Unassembled WGS sequence"/>
</dbReference>
<reference evidence="6 7" key="1">
    <citation type="submission" date="2014-03" db="EMBL/GenBank/DDBJ databases">
        <title>Bradyrhizobium valentinum sp. nov., isolated from effective nodules of Lupinus mariae-josephae, a lupine endemic of basic-lime soils in Eastern Spain.</title>
        <authorList>
            <person name="Duran D."/>
            <person name="Rey L."/>
            <person name="Navarro A."/>
            <person name="Busquets A."/>
            <person name="Imperial J."/>
            <person name="Ruiz-Argueso T."/>
        </authorList>
    </citation>
    <scope>NUCLEOTIDE SEQUENCE [LARGE SCALE GENOMIC DNA]</scope>
    <source>
        <strain evidence="6 7">Ro19</strain>
    </source>
</reference>
<keyword evidence="5" id="KW-0479">Metal-binding</keyword>
<dbReference type="PANTHER" id="PTHR33254">
    <property type="entry name" value="4-HYDROXY-4-METHYL-2-OXOGLUTARATE ALDOLASE 3-RELATED"/>
    <property type="match status" value="1"/>
</dbReference>
<evidence type="ECO:0000256" key="3">
    <source>
        <dbReference type="ARBA" id="ARBA00029596"/>
    </source>
</evidence>
<comment type="caution">
    <text evidence="6">The sequence shown here is derived from an EMBL/GenBank/DDBJ whole genome shotgun (WGS) entry which is preliminary data.</text>
</comment>